<keyword evidence="1" id="KW-1133">Transmembrane helix</keyword>
<dbReference type="AlphaFoldDB" id="A0A3L9MDA0"/>
<dbReference type="OrthoDB" id="9798708at2"/>
<organism evidence="2 3">
    <name type="scientific">Faecalibacter macacae</name>
    <dbReference type="NCBI Taxonomy" id="1859289"/>
    <lineage>
        <taxon>Bacteria</taxon>
        <taxon>Pseudomonadati</taxon>
        <taxon>Bacteroidota</taxon>
        <taxon>Flavobacteriia</taxon>
        <taxon>Flavobacteriales</taxon>
        <taxon>Weeksellaceae</taxon>
        <taxon>Faecalibacter</taxon>
    </lineage>
</organism>
<dbReference type="RefSeq" id="WP_121934744.1">
    <property type="nucleotide sequence ID" value="NZ_RDOJ01000010.1"/>
</dbReference>
<name>A0A3L9MDA0_9FLAO</name>
<dbReference type="Pfam" id="PF09527">
    <property type="entry name" value="ATPase_gene1"/>
    <property type="match status" value="1"/>
</dbReference>
<protein>
    <submittedName>
        <fullName evidence="2">AtpZ/AtpI family protein</fullName>
    </submittedName>
</protein>
<accession>A0A3L9MDA0</accession>
<evidence type="ECO:0000313" key="3">
    <source>
        <dbReference type="Proteomes" id="UP000275348"/>
    </source>
</evidence>
<proteinExistence type="predicted"/>
<gene>
    <name evidence="2" type="ORF">EAH69_08360</name>
</gene>
<keyword evidence="1" id="KW-0812">Transmembrane</keyword>
<feature type="transmembrane region" description="Helical" evidence="1">
    <location>
        <begin position="47"/>
        <end position="65"/>
    </location>
</feature>
<keyword evidence="3" id="KW-1185">Reference proteome</keyword>
<dbReference type="InterPro" id="IPR032820">
    <property type="entry name" value="ATPase_put"/>
</dbReference>
<dbReference type="EMBL" id="RDOJ01000010">
    <property type="protein sequence ID" value="RLZ09224.1"/>
    <property type="molecule type" value="Genomic_DNA"/>
</dbReference>
<sequence length="71" mass="7943">MKQEPKTKNVNNFLKFSGMGIQMALTIAIFAGIGYWLDGKMETKQPYWTAAMSLIGVFGGIFSVIRQLPKE</sequence>
<comment type="caution">
    <text evidence="2">The sequence shown here is derived from an EMBL/GenBank/DDBJ whole genome shotgun (WGS) entry which is preliminary data.</text>
</comment>
<evidence type="ECO:0000313" key="2">
    <source>
        <dbReference type="EMBL" id="RLZ09224.1"/>
    </source>
</evidence>
<keyword evidence="1" id="KW-0472">Membrane</keyword>
<feature type="transmembrane region" description="Helical" evidence="1">
    <location>
        <begin position="12"/>
        <end position="35"/>
    </location>
</feature>
<dbReference type="Proteomes" id="UP000275348">
    <property type="component" value="Unassembled WGS sequence"/>
</dbReference>
<evidence type="ECO:0000256" key="1">
    <source>
        <dbReference type="SAM" id="Phobius"/>
    </source>
</evidence>
<reference evidence="2 3" key="1">
    <citation type="submission" date="2018-10" db="EMBL/GenBank/DDBJ databases">
        <authorList>
            <person name="Chen X."/>
        </authorList>
    </citation>
    <scope>NUCLEOTIDE SEQUENCE [LARGE SCALE GENOMIC DNA]</scope>
    <source>
        <strain evidence="2 3">YIM 102668</strain>
    </source>
</reference>